<evidence type="ECO:0000313" key="2">
    <source>
        <dbReference type="EMBL" id="SDV49098.1"/>
    </source>
</evidence>
<evidence type="ECO:0000313" key="3">
    <source>
        <dbReference type="Proteomes" id="UP000243719"/>
    </source>
</evidence>
<keyword evidence="1" id="KW-0812">Transmembrane</keyword>
<dbReference type="EMBL" id="FNLO01000007">
    <property type="protein sequence ID" value="SDV49098.1"/>
    <property type="molecule type" value="Genomic_DNA"/>
</dbReference>
<keyword evidence="1" id="KW-1133">Transmembrane helix</keyword>
<dbReference type="STRING" id="1770053.SAMN05216551_10767"/>
<keyword evidence="1" id="KW-0472">Membrane</keyword>
<dbReference type="RefSeq" id="WP_091908755.1">
    <property type="nucleotide sequence ID" value="NZ_FNLO01000007.1"/>
</dbReference>
<sequence length="86" mass="8814">MFNETPNIHAIDASLATAFTGAGAMAGMAFMQAGNAAAVPHDVWPSLFDPALGPAGGLAGAVCGLVAYSVYWAVRHVANRSLRRQG</sequence>
<proteinExistence type="predicted"/>
<feature type="transmembrane region" description="Helical" evidence="1">
    <location>
        <begin position="52"/>
        <end position="74"/>
    </location>
</feature>
<accession>A0A1H2PQN4</accession>
<reference evidence="3" key="1">
    <citation type="submission" date="2016-09" db="EMBL/GenBank/DDBJ databases">
        <authorList>
            <person name="Varghese N."/>
            <person name="Submissions S."/>
        </authorList>
    </citation>
    <scope>NUCLEOTIDE SEQUENCE [LARGE SCALE GENOMIC DNA]</scope>
    <source>
        <strain evidence="3">JS23</strain>
    </source>
</reference>
<dbReference type="Proteomes" id="UP000243719">
    <property type="component" value="Unassembled WGS sequence"/>
</dbReference>
<keyword evidence="3" id="KW-1185">Reference proteome</keyword>
<dbReference type="AlphaFoldDB" id="A0A1H2PQN4"/>
<gene>
    <name evidence="2" type="ORF">SAMN05216551_10767</name>
</gene>
<organism evidence="2 3">
    <name type="scientific">Chitinasiproducens palmae</name>
    <dbReference type="NCBI Taxonomy" id="1770053"/>
    <lineage>
        <taxon>Bacteria</taxon>
        <taxon>Pseudomonadati</taxon>
        <taxon>Pseudomonadota</taxon>
        <taxon>Betaproteobacteria</taxon>
        <taxon>Burkholderiales</taxon>
        <taxon>Burkholderiaceae</taxon>
        <taxon>Chitinasiproducens</taxon>
    </lineage>
</organism>
<name>A0A1H2PQN4_9BURK</name>
<protein>
    <submittedName>
        <fullName evidence="2">Uncharacterized protein</fullName>
    </submittedName>
</protein>
<evidence type="ECO:0000256" key="1">
    <source>
        <dbReference type="SAM" id="Phobius"/>
    </source>
</evidence>